<evidence type="ECO:0000256" key="10">
    <source>
        <dbReference type="ARBA" id="ARBA00023077"/>
    </source>
</evidence>
<evidence type="ECO:0000259" key="18">
    <source>
        <dbReference type="Pfam" id="PF07715"/>
    </source>
</evidence>
<evidence type="ECO:0000313" key="19">
    <source>
        <dbReference type="EMBL" id="MFE3870811.1"/>
    </source>
</evidence>
<dbReference type="PANTHER" id="PTHR32552">
    <property type="entry name" value="FERRICHROME IRON RECEPTOR-RELATED"/>
    <property type="match status" value="1"/>
</dbReference>
<keyword evidence="20" id="KW-1185">Reference proteome</keyword>
<dbReference type="InterPro" id="IPR036942">
    <property type="entry name" value="Beta-barrel_TonB_sf"/>
</dbReference>
<dbReference type="SUPFAM" id="SSF56935">
    <property type="entry name" value="Porins"/>
    <property type="match status" value="1"/>
</dbReference>
<evidence type="ECO:0000256" key="3">
    <source>
        <dbReference type="ARBA" id="ARBA00022448"/>
    </source>
</evidence>
<proteinExistence type="inferred from homology"/>
<keyword evidence="11 14" id="KW-0472">Membrane</keyword>
<evidence type="ECO:0000256" key="2">
    <source>
        <dbReference type="ARBA" id="ARBA00009810"/>
    </source>
</evidence>
<dbReference type="CDD" id="cd01347">
    <property type="entry name" value="ligand_gated_channel"/>
    <property type="match status" value="1"/>
</dbReference>
<dbReference type="EMBL" id="JBHZPY010000004">
    <property type="protein sequence ID" value="MFE3870811.1"/>
    <property type="molecule type" value="Genomic_DNA"/>
</dbReference>
<keyword evidence="9" id="KW-0406">Ion transport</keyword>
<keyword evidence="7 16" id="KW-0732">Signal</keyword>
<evidence type="ECO:0000256" key="13">
    <source>
        <dbReference type="ARBA" id="ARBA00023237"/>
    </source>
</evidence>
<keyword evidence="5" id="KW-0410">Iron transport</keyword>
<evidence type="ECO:0000313" key="20">
    <source>
        <dbReference type="Proteomes" id="UP001600107"/>
    </source>
</evidence>
<keyword evidence="12 19" id="KW-0675">Receptor</keyword>
<dbReference type="PANTHER" id="PTHR32552:SF68">
    <property type="entry name" value="FERRICHROME OUTER MEMBRANE TRANSPORTER_PHAGE RECEPTOR"/>
    <property type="match status" value="1"/>
</dbReference>
<comment type="subcellular location">
    <subcellularLocation>
        <location evidence="1 14">Cell outer membrane</location>
        <topology evidence="1 14">Multi-pass membrane protein</topology>
    </subcellularLocation>
</comment>
<evidence type="ECO:0000256" key="9">
    <source>
        <dbReference type="ARBA" id="ARBA00023065"/>
    </source>
</evidence>
<evidence type="ECO:0000256" key="16">
    <source>
        <dbReference type="SAM" id="SignalP"/>
    </source>
</evidence>
<evidence type="ECO:0000256" key="8">
    <source>
        <dbReference type="ARBA" id="ARBA00023004"/>
    </source>
</evidence>
<feature type="signal peptide" evidence="16">
    <location>
        <begin position="1"/>
        <end position="19"/>
    </location>
</feature>
<dbReference type="NCBIfam" id="TIGR01783">
    <property type="entry name" value="TonB-siderophor"/>
    <property type="match status" value="1"/>
</dbReference>
<dbReference type="Pfam" id="PF00593">
    <property type="entry name" value="TonB_dep_Rec_b-barrel"/>
    <property type="match status" value="1"/>
</dbReference>
<organism evidence="19 20">
    <name type="scientific">Flavobacterium zhoui</name>
    <dbReference type="NCBI Taxonomy" id="3230414"/>
    <lineage>
        <taxon>Bacteria</taxon>
        <taxon>Pseudomonadati</taxon>
        <taxon>Bacteroidota</taxon>
        <taxon>Flavobacteriia</taxon>
        <taxon>Flavobacteriales</taxon>
        <taxon>Flavobacteriaceae</taxon>
        <taxon>Flavobacterium</taxon>
    </lineage>
</organism>
<evidence type="ECO:0000256" key="15">
    <source>
        <dbReference type="RuleBase" id="RU003357"/>
    </source>
</evidence>
<feature type="domain" description="TonB-dependent receptor-like beta-barrel" evidence="17">
    <location>
        <begin position="247"/>
        <end position="697"/>
    </location>
</feature>
<gene>
    <name evidence="19" type="ORF">ACFX5F_06200</name>
</gene>
<dbReference type="Gene3D" id="2.40.170.20">
    <property type="entry name" value="TonB-dependent receptor, beta-barrel domain"/>
    <property type="match status" value="1"/>
</dbReference>
<feature type="domain" description="TonB-dependent receptor plug" evidence="18">
    <location>
        <begin position="73"/>
        <end position="171"/>
    </location>
</feature>
<dbReference type="Gene3D" id="2.170.130.10">
    <property type="entry name" value="TonB-dependent receptor, plug domain"/>
    <property type="match status" value="1"/>
</dbReference>
<evidence type="ECO:0000256" key="5">
    <source>
        <dbReference type="ARBA" id="ARBA00022496"/>
    </source>
</evidence>
<keyword evidence="13 14" id="KW-0998">Cell outer membrane</keyword>
<name>A0ABW6I3G4_9FLAO</name>
<dbReference type="InterPro" id="IPR037066">
    <property type="entry name" value="Plug_dom_sf"/>
</dbReference>
<accession>A0ABW6I3G4</accession>
<dbReference type="InterPro" id="IPR012910">
    <property type="entry name" value="Plug_dom"/>
</dbReference>
<dbReference type="Pfam" id="PF07715">
    <property type="entry name" value="Plug"/>
    <property type="match status" value="1"/>
</dbReference>
<evidence type="ECO:0000256" key="4">
    <source>
        <dbReference type="ARBA" id="ARBA00022452"/>
    </source>
</evidence>
<evidence type="ECO:0000256" key="12">
    <source>
        <dbReference type="ARBA" id="ARBA00023170"/>
    </source>
</evidence>
<evidence type="ECO:0000256" key="6">
    <source>
        <dbReference type="ARBA" id="ARBA00022692"/>
    </source>
</evidence>
<evidence type="ECO:0000256" key="14">
    <source>
        <dbReference type="PROSITE-ProRule" id="PRU01360"/>
    </source>
</evidence>
<keyword evidence="4 14" id="KW-1134">Transmembrane beta strand</keyword>
<sequence>MKYILLPTLTLLFSMAGSAQETASIIEKSNTIETFDTVSDTVKNKKGGILKEVIVTQNQQKKSFSAVRSGLKPMDIPQSVQIIGAEIIEQQQSIRLSDVIKNVNGVYVGSARGGAQESFWSRGYDMTANNMFKNGFRLNGGSIPEVTSLEKIEILKGSVALLYGNVAPGGILNMVTKAPSFKKGGEIGMQIGSYSFYKPTIDIYGPLNKFIAYRFNGTYENSESFRDVVKKERYYINPSFLFKVSNKTEITLQGDYLKDNWTPDFGTGSIGKEILDLPRSLYLGATWSNGQTKTASISGLVSHDFNKNWKLDFNTSIQDYNRTSKGTERIVPATNGDWKRPLGENKNLEQIIGEQFSLQGTFTTGKVKHQLFTGMDFENSFLQAYTFTFSPTTYGSGTIFDFDNFDQGGAIPNSKNTKIVKTDTNRFGIYVQDLISVTEQFKVLAGVRWSWQEAQAETSDIIKKTVTEEKKRIDEAFSPKLGLVFQPAKNTSLFASYANSFTPNTGFTVNNEVIKPSVIDQYEVGVKKDFWRGIFSTNVTLYQITNNNLAQTAEFKTDGVTQNTDSNVKVLSGATKSKGVEIDITAKLMDGLNIMAGYSYNDMRYTKTSGLNGSNIEGDRLVRTPANTANFSLFYKLPAGILKGFSVGTIANYIGKRMGGWNNQIDTTLRSGINIREIPLNDYTTIDVSAGYEWKQFSILCKLSNITNELNYTVHENYSVNPIAPRQVMTSLKYKF</sequence>
<evidence type="ECO:0000256" key="11">
    <source>
        <dbReference type="ARBA" id="ARBA00023136"/>
    </source>
</evidence>
<dbReference type="Proteomes" id="UP001600107">
    <property type="component" value="Unassembled WGS sequence"/>
</dbReference>
<dbReference type="InterPro" id="IPR039426">
    <property type="entry name" value="TonB-dep_rcpt-like"/>
</dbReference>
<keyword evidence="6 14" id="KW-0812">Transmembrane</keyword>
<keyword evidence="3 14" id="KW-0813">Transport</keyword>
<dbReference type="RefSeq" id="WP_379850950.1">
    <property type="nucleotide sequence ID" value="NZ_JBHZPY010000004.1"/>
</dbReference>
<comment type="similarity">
    <text evidence="2 14 15">Belongs to the TonB-dependent receptor family.</text>
</comment>
<feature type="chain" id="PRO_5045183576" evidence="16">
    <location>
        <begin position="20"/>
        <end position="736"/>
    </location>
</feature>
<dbReference type="PROSITE" id="PS52016">
    <property type="entry name" value="TONB_DEPENDENT_REC_3"/>
    <property type="match status" value="1"/>
</dbReference>
<reference evidence="19 20" key="1">
    <citation type="submission" date="2024-06" db="EMBL/GenBank/DDBJ databases">
        <title>Flavobacterium spp. isolated from glacier.</title>
        <authorList>
            <person name="Han D."/>
        </authorList>
    </citation>
    <scope>NUCLEOTIDE SEQUENCE [LARGE SCALE GENOMIC DNA]</scope>
    <source>
        <strain evidence="19 20">ZS1P70</strain>
    </source>
</reference>
<comment type="caution">
    <text evidence="19">The sequence shown here is derived from an EMBL/GenBank/DDBJ whole genome shotgun (WGS) entry which is preliminary data.</text>
</comment>
<evidence type="ECO:0000256" key="7">
    <source>
        <dbReference type="ARBA" id="ARBA00022729"/>
    </source>
</evidence>
<keyword evidence="8" id="KW-0408">Iron</keyword>
<protein>
    <submittedName>
        <fullName evidence="19">TonB-dependent siderophore receptor</fullName>
    </submittedName>
</protein>
<dbReference type="InterPro" id="IPR010105">
    <property type="entry name" value="TonB_sidphr_rcpt"/>
</dbReference>
<evidence type="ECO:0000259" key="17">
    <source>
        <dbReference type="Pfam" id="PF00593"/>
    </source>
</evidence>
<dbReference type="InterPro" id="IPR000531">
    <property type="entry name" value="Beta-barrel_TonB"/>
</dbReference>
<evidence type="ECO:0000256" key="1">
    <source>
        <dbReference type="ARBA" id="ARBA00004571"/>
    </source>
</evidence>
<keyword evidence="10 15" id="KW-0798">TonB box</keyword>